<keyword evidence="1" id="KW-0732">Signal</keyword>
<organism evidence="2 3">
    <name type="scientific">Hamiltosporidium magnivora</name>
    <dbReference type="NCBI Taxonomy" id="148818"/>
    <lineage>
        <taxon>Eukaryota</taxon>
        <taxon>Fungi</taxon>
        <taxon>Fungi incertae sedis</taxon>
        <taxon>Microsporidia</taxon>
        <taxon>Dubosqiidae</taxon>
        <taxon>Hamiltosporidium</taxon>
    </lineage>
</organism>
<accession>A0A4V2JW23</accession>
<evidence type="ECO:0000313" key="2">
    <source>
        <dbReference type="EMBL" id="TBU06312.1"/>
    </source>
</evidence>
<name>A0A4V2JW23_9MICR</name>
<dbReference type="VEuPathDB" id="MicrosporidiaDB:CWI39_0516p0020"/>
<dbReference type="Proteomes" id="UP000293045">
    <property type="component" value="Unassembled WGS sequence"/>
</dbReference>
<comment type="caution">
    <text evidence="2">The sequence shown here is derived from an EMBL/GenBank/DDBJ whole genome shotgun (WGS) entry which is preliminary data.</text>
</comment>
<dbReference type="InterPro" id="IPR032675">
    <property type="entry name" value="LRR_dom_sf"/>
</dbReference>
<dbReference type="AlphaFoldDB" id="A0A4V2JW23"/>
<evidence type="ECO:0000313" key="3">
    <source>
        <dbReference type="Proteomes" id="UP000293045"/>
    </source>
</evidence>
<dbReference type="VEuPathDB" id="MicrosporidiaDB:CWI36_0350p0010"/>
<feature type="signal peptide" evidence="1">
    <location>
        <begin position="1"/>
        <end position="18"/>
    </location>
</feature>
<protein>
    <submittedName>
        <fullName evidence="2">Uncharacterized protein</fullName>
    </submittedName>
</protein>
<feature type="chain" id="PRO_5020531519" evidence="1">
    <location>
        <begin position="19"/>
        <end position="685"/>
    </location>
</feature>
<dbReference type="SUPFAM" id="SSF52047">
    <property type="entry name" value="RNI-like"/>
    <property type="match status" value="1"/>
</dbReference>
<gene>
    <name evidence="2" type="ORF">CWI39_0516p0020</name>
</gene>
<reference evidence="2 3" key="1">
    <citation type="submission" date="2017-12" db="EMBL/GenBank/DDBJ databases">
        <authorList>
            <person name="Pombert J.-F."/>
            <person name="Haag K.L."/>
            <person name="Ebert D."/>
        </authorList>
    </citation>
    <scope>NUCLEOTIDE SEQUENCE [LARGE SCALE GENOMIC DNA]</scope>
    <source>
        <strain evidence="2">IL-BN-2</strain>
    </source>
</reference>
<dbReference type="EMBL" id="PIXR01000516">
    <property type="protein sequence ID" value="TBU06312.1"/>
    <property type="molecule type" value="Genomic_DNA"/>
</dbReference>
<evidence type="ECO:0000256" key="1">
    <source>
        <dbReference type="SAM" id="SignalP"/>
    </source>
</evidence>
<proteinExistence type="predicted"/>
<dbReference type="Gene3D" id="3.80.10.10">
    <property type="entry name" value="Ribonuclease Inhibitor"/>
    <property type="match status" value="1"/>
</dbReference>
<sequence length="685" mass="82154">MFMKFDILILFILLRCRTVDVVFRFNICGSDDQRTPFQYENKFEKRKYNISGNNIKSKRKKEFKDMRNLKRMRHSDEIVFGNIESYKLKFNILSSYCSDSENKILIDVYKFDFTDFIIFKNSMDSLYLPFKKFTLHDFFLILKISEYFGVEDNNQCEEIIYCLICNLLPALECHKKILEEQILKIKKQLILPLKFTEIILNQINKIFFFQNLDDEYFIEDKKLRLFTKEFNMAYLDKNTLFLTHPEINSSLYEEYSLNSIVFSNIHYILLKMLNVEKYGFFTENVNYHLINSSIKLFIDNIYELLFYHFQITDETFKLLNENAVFKRLKHIYLINSTIETEDRSFFKKNIYLEKINVIFDYGEEEELGTEFIKNKDICAILEIKNVILYSNFEEKLMKLIYLDGLKSDLNSKYFILKENTVYDDEEYFIFKDDISYIHIYFNEKIKVQILVFIASMRNLQTIKIDCLSFKNQHEIETDLFYCKEINELKIIRYDINIDVICKILCLPTLRVLTIDFCKLKPIDTDYLFAENYTILEFYIYGNDFADLNILSRILYSLKKVESLFLHEDGFYSILYLKNINNFFSTRLLKILSIISEYPEEPFKEFDLKNIFFKANMKKLKILSIHDFHIGKRDTNAFKDLDFLISLNILGCNFLDITLAGLFSDEKEYMIENLILRGAYLAEKDI</sequence>